<accession>A0A6C2U6Q4</accession>
<reference evidence="2 3" key="1">
    <citation type="submission" date="2019-04" db="EMBL/GenBank/DDBJ databases">
        <authorList>
            <person name="Van Vliet M D."/>
        </authorList>
    </citation>
    <scope>NUCLEOTIDE SEQUENCE [LARGE SCALE GENOMIC DNA]</scope>
    <source>
        <strain evidence="2 3">F1</strain>
    </source>
</reference>
<dbReference type="Pfam" id="PF12705">
    <property type="entry name" value="PDDEXK_1"/>
    <property type="match status" value="1"/>
</dbReference>
<evidence type="ECO:0000313" key="3">
    <source>
        <dbReference type="Proteomes" id="UP000366872"/>
    </source>
</evidence>
<organism evidence="2 3">
    <name type="scientific">Pontiella desulfatans</name>
    <dbReference type="NCBI Taxonomy" id="2750659"/>
    <lineage>
        <taxon>Bacteria</taxon>
        <taxon>Pseudomonadati</taxon>
        <taxon>Kiritimatiellota</taxon>
        <taxon>Kiritimatiellia</taxon>
        <taxon>Kiritimatiellales</taxon>
        <taxon>Pontiellaceae</taxon>
        <taxon>Pontiella</taxon>
    </lineage>
</organism>
<proteinExistence type="predicted"/>
<dbReference type="EMBL" id="CAAHFG010000003">
    <property type="protein sequence ID" value="VGO15700.1"/>
    <property type="molecule type" value="Genomic_DNA"/>
</dbReference>
<dbReference type="Proteomes" id="UP000366872">
    <property type="component" value="Unassembled WGS sequence"/>
</dbReference>
<protein>
    <recommendedName>
        <fullName evidence="1">PD-(D/E)XK endonuclease-like domain-containing protein</fullName>
    </recommendedName>
</protein>
<name>A0A6C2U6Q4_PONDE</name>
<sequence>MTQSLSQLRQRPHLSNSQINQILNLCSLQFYYERVAKLPKPFVSNSLVFGTCVHKVLEHYYQWIQRGEQPDVDSHIEMFSELWKKANNEQNIKFGAKTSFESLADTGRNVVKCFIDNADPKEKVLSVSQAFCVPVHAPDGSVVELPLVGEFDLVVVNAG</sequence>
<dbReference type="RefSeq" id="WP_136081282.1">
    <property type="nucleotide sequence ID" value="NZ_CAAHFG010000003.1"/>
</dbReference>
<gene>
    <name evidence="2" type="ORF">PDESU_04285</name>
</gene>
<keyword evidence="3" id="KW-1185">Reference proteome</keyword>
<evidence type="ECO:0000313" key="2">
    <source>
        <dbReference type="EMBL" id="VGO15700.1"/>
    </source>
</evidence>
<dbReference type="InterPro" id="IPR038726">
    <property type="entry name" value="PDDEXK_AddAB-type"/>
</dbReference>
<dbReference type="AlphaFoldDB" id="A0A6C2U6Q4"/>
<evidence type="ECO:0000259" key="1">
    <source>
        <dbReference type="Pfam" id="PF12705"/>
    </source>
</evidence>
<feature type="domain" description="PD-(D/E)XK endonuclease-like" evidence="1">
    <location>
        <begin position="13"/>
        <end position="155"/>
    </location>
</feature>